<reference evidence="2 3" key="1">
    <citation type="journal article" date="2022" name="Int. J. Syst. Evol. Microbiol.">
        <title>Pseudomonas germanica sp. nov., isolated from Iris germanica rhizomes.</title>
        <authorList>
            <person name="Atanasov K.E."/>
            <person name="Galbis D.M."/>
            <person name="Gallego J."/>
            <person name="Serpico A."/>
            <person name="Bosch M."/>
            <person name="Altabella T."/>
            <person name="Ferrer A."/>
        </authorList>
    </citation>
    <scope>NUCLEOTIDE SEQUENCE [LARGE SCALE GENOMIC DNA]</scope>
    <source>
        <strain evidence="2 3">FIT28</strain>
    </source>
</reference>
<evidence type="ECO:0000256" key="1">
    <source>
        <dbReference type="SAM" id="MobiDB-lite"/>
    </source>
</evidence>
<sequence length="238" mass="26888">MAVTAVRPCVVCNAPMNTQRSTKQTCSDRCTKAHYRAKQRQQATPTIKTEEVTTMSTQTPMQFVFSETEYRARCQNEKAFYESRIEKPYTGVIGAIVEFTPATLVEALEVYHQHRAAGWTPLDPMSAHPGAMLIESGHASFITLHLRKPEHEQEKDLAKICKKLKADYESELEAALNAEIDRQVALSLAKDERDRQQAEQQQRLNREQEVRDELAASRAKLRDQLIESGKLNIDGSAA</sequence>
<dbReference type="Proteomes" id="UP000824588">
    <property type="component" value="Chromosome"/>
</dbReference>
<keyword evidence="3" id="KW-1185">Reference proteome</keyword>
<gene>
    <name evidence="2" type="ORF">J0G10_01385</name>
</gene>
<dbReference type="EMBL" id="CP071586">
    <property type="protein sequence ID" value="QYY82136.1"/>
    <property type="molecule type" value="Genomic_DNA"/>
</dbReference>
<organism evidence="2 3">
    <name type="scientific">Pseudomonas germanica</name>
    <dbReference type="NCBI Taxonomy" id="2815720"/>
    <lineage>
        <taxon>Bacteria</taxon>
        <taxon>Pseudomonadati</taxon>
        <taxon>Pseudomonadota</taxon>
        <taxon>Gammaproteobacteria</taxon>
        <taxon>Pseudomonadales</taxon>
        <taxon>Pseudomonadaceae</taxon>
        <taxon>Pseudomonas</taxon>
    </lineage>
</organism>
<feature type="region of interest" description="Disordered" evidence="1">
    <location>
        <begin position="191"/>
        <end position="212"/>
    </location>
</feature>
<protein>
    <submittedName>
        <fullName evidence="2">Uncharacterized protein</fullName>
    </submittedName>
</protein>
<evidence type="ECO:0000313" key="2">
    <source>
        <dbReference type="EMBL" id="QYY82136.1"/>
    </source>
</evidence>
<dbReference type="RefSeq" id="WP_220557241.1">
    <property type="nucleotide sequence ID" value="NZ_CP071586.1"/>
</dbReference>
<name>A0ABX8YQ62_9PSED</name>
<proteinExistence type="predicted"/>
<evidence type="ECO:0000313" key="3">
    <source>
        <dbReference type="Proteomes" id="UP000824588"/>
    </source>
</evidence>
<accession>A0ABX8YQ62</accession>